<reference evidence="1 2" key="1">
    <citation type="submission" date="2009-01" db="EMBL/GenBank/DDBJ databases">
        <authorList>
            <person name="Fulton L."/>
            <person name="Clifton S."/>
            <person name="Fulton B."/>
            <person name="Xu J."/>
            <person name="Minx P."/>
            <person name="Pepin K.H."/>
            <person name="Johnson M."/>
            <person name="Bhonagiri V."/>
            <person name="Nash W.E."/>
            <person name="Mardis E.R."/>
            <person name="Wilson R.K."/>
        </authorList>
    </citation>
    <scope>NUCLEOTIDE SEQUENCE [LARGE SCALE GENOMIC DNA]</scope>
    <source>
        <strain evidence="1 2">DSM 5476</strain>
    </source>
</reference>
<dbReference type="HOGENOM" id="CLU_2435660_0_0_9"/>
<sequence length="90" mass="10652">MSKLSCDEQISHLLFELAQKKFKETECGKLLEQEKSNAEEVYRQFLCPSDLKYIQAAMHRVESGQQGENEFYYQQGYRDCFNLFKSLKLI</sequence>
<reference evidence="1 2" key="2">
    <citation type="submission" date="2009-02" db="EMBL/GenBank/DDBJ databases">
        <title>Draft genome sequence of Clostridium methylpentosum (DSM 5476).</title>
        <authorList>
            <person name="Sudarsanam P."/>
            <person name="Ley R."/>
            <person name="Guruge J."/>
            <person name="Turnbaugh P.J."/>
            <person name="Mahowald M."/>
            <person name="Liep D."/>
            <person name="Gordon J."/>
        </authorList>
    </citation>
    <scope>NUCLEOTIDE SEQUENCE [LARGE SCALE GENOMIC DNA]</scope>
    <source>
        <strain evidence="1 2">DSM 5476</strain>
    </source>
</reference>
<dbReference type="STRING" id="537013.CLOSTMETH_03150"/>
<dbReference type="EMBL" id="ACEC01000113">
    <property type="protein sequence ID" value="EEG29258.1"/>
    <property type="molecule type" value="Genomic_DNA"/>
</dbReference>
<keyword evidence="2" id="KW-1185">Reference proteome</keyword>
<organism evidence="1 2">
    <name type="scientific">[Clostridium] methylpentosum DSM 5476</name>
    <dbReference type="NCBI Taxonomy" id="537013"/>
    <lineage>
        <taxon>Bacteria</taxon>
        <taxon>Bacillati</taxon>
        <taxon>Bacillota</taxon>
        <taxon>Clostridia</taxon>
        <taxon>Eubacteriales</taxon>
        <taxon>Oscillospiraceae</taxon>
        <taxon>Oscillospiraceae incertae sedis</taxon>
    </lineage>
</organism>
<proteinExistence type="predicted"/>
<comment type="caution">
    <text evidence="1">The sequence shown here is derived from an EMBL/GenBank/DDBJ whole genome shotgun (WGS) entry which is preliminary data.</text>
</comment>
<accession>C0EH05</accession>
<dbReference type="Proteomes" id="UP000003340">
    <property type="component" value="Unassembled WGS sequence"/>
</dbReference>
<dbReference type="AlphaFoldDB" id="C0EH05"/>
<evidence type="ECO:0000313" key="1">
    <source>
        <dbReference type="EMBL" id="EEG29258.1"/>
    </source>
</evidence>
<protein>
    <submittedName>
        <fullName evidence="1">Uncharacterized protein</fullName>
    </submittedName>
</protein>
<name>C0EH05_9FIRM</name>
<evidence type="ECO:0000313" key="2">
    <source>
        <dbReference type="Proteomes" id="UP000003340"/>
    </source>
</evidence>
<gene>
    <name evidence="1" type="ORF">CLOSTMETH_03150</name>
</gene>